<feature type="region of interest" description="Disordered" evidence="2">
    <location>
        <begin position="107"/>
        <end position="126"/>
    </location>
</feature>
<reference evidence="3" key="1">
    <citation type="submission" date="2020-11" db="EMBL/GenBank/DDBJ databases">
        <title>Kefir isolates.</title>
        <authorList>
            <person name="Marcisauskas S."/>
            <person name="Kim Y."/>
            <person name="Blasche S."/>
        </authorList>
    </citation>
    <scope>NUCLEOTIDE SEQUENCE</scope>
    <source>
        <strain evidence="3">Olga-1</strain>
    </source>
</reference>
<dbReference type="AlphaFoldDB" id="A0A9P6WPY5"/>
<dbReference type="EMBL" id="PUHW01000008">
    <property type="protein sequence ID" value="KAG0691101.1"/>
    <property type="molecule type" value="Genomic_DNA"/>
</dbReference>
<evidence type="ECO:0000256" key="1">
    <source>
        <dbReference type="SAM" id="Coils"/>
    </source>
</evidence>
<evidence type="ECO:0000313" key="3">
    <source>
        <dbReference type="EMBL" id="KAG0691101.1"/>
    </source>
</evidence>
<proteinExistence type="predicted"/>
<keyword evidence="4" id="KW-1185">Reference proteome</keyword>
<feature type="coiled-coil region" evidence="1">
    <location>
        <begin position="248"/>
        <end position="275"/>
    </location>
</feature>
<name>A0A9P6WPY5_9ASCO</name>
<feature type="coiled-coil region" evidence="1">
    <location>
        <begin position="133"/>
        <end position="160"/>
    </location>
</feature>
<comment type="caution">
    <text evidence="3">The sequence shown here is derived from an EMBL/GenBank/DDBJ whole genome shotgun (WGS) entry which is preliminary data.</text>
</comment>
<sequence length="1239" mass="143643">MSIPVTGLRDLNLNDPKLNITNNNSNSIPVKESTKDNLPMADIHTKSFKITPRKEVLMSQLSPLKSSSNPNSSFNIIPFQESAANKSFHGSTIKEVLNSPLSSSPIRLEHQQRQQQQETAPSASEYRKRMKEIVDLKIVNEDLIKELEHLQDEISHKNQIIDIKSMKIDELMHENNRLLSSLKLERESNENDFNSWLDLKTNLELQIHNLKSHASVTDDDLINTSDEKISLSLESTEGEFDTDMFNSLQVYKNEVNKLKKKVNALRKENELEIQSKIMIMDELEMMRERYLEVDEKHEFLKLDYEDLVNELLLVKGSDVENDDDDFEDQYEEEITNDVVADDSMNTPDFATYKEMKSQGSTESNQANDRILKIRKKRIRSKSSNNSNEDNFRIISLRNNSLNKALREVELKSQKQKYSQELIKYEFEIKSLKLQNEKLLSYIGYTLQVNGIEFKNGIGLENLKNFQESTSMNKSNSNSMLSDRVSSYGSNASNKTTTFDNIEYSDALNIKTAQKNLKTVIKSASALPIRPDTLNLFNNTGNRSQLLSQPITQKKMNRSNTNNCSNSRLQNSKSIEFSYFNTNNSAGNINNDNDSFMDMQSNSLDYSTDYNQGEVECLDIGGSDSFEEYGDDELDEEDDNILINLKDQSMPITNSNLNALNDNNKSVNLSGSRLTKNKKVFISTDSLNVSYKMNFINPKNFKNSQSSKIIPRTQLKRVTQSALNLKKKKSIVNNEEPVVANEYFSKSNNYDNILHVEDDDNDILIDDMNLINGDEDEFFDIVENDNGFEIKKDEQTFKKSSNNSNNNNSNIKYFSMYQISEEDESEYDDNYKMQFSSSEEDDDNGDEDETFNISNQEIDMFKIDFLRRLYCPKHSMFQCFCRSMDLVNPLYFKIFSSPIYSLRRKLRRQHERKSPSLNSLKLKSKLLTSQGGNNKNTNSNNADISNKNKNLGKRIHPMRYHKHETVMALHNYIYSKHQHDVNTDNKIAKEHEPRPDILDHTDSTTTYVHQNQSDDELKHKHEYENEHNNKHKIQNNQDHQDQYYNIQHQKHDLKGTYANELLIEEDEDDDELMLDDDNCHELEDVETETSSDSDFLRHKQTHRHHIHHHSNHSHLIIPTEKHHNSVNEVLVESINSFSENPKFNHLPSSISDFDADSSNSQQKVQFKESKWVVINGKKKKLKSRFASRNSLSISSVNSTNDKPLLILKHNSNNKHNKNNDDRHDHIHHIHHRHENDNNYN</sequence>
<organism evidence="3 4">
    <name type="scientific">Pichia californica</name>
    <dbReference type="NCBI Taxonomy" id="460514"/>
    <lineage>
        <taxon>Eukaryota</taxon>
        <taxon>Fungi</taxon>
        <taxon>Dikarya</taxon>
        <taxon>Ascomycota</taxon>
        <taxon>Saccharomycotina</taxon>
        <taxon>Pichiomycetes</taxon>
        <taxon>Pichiales</taxon>
        <taxon>Pichiaceae</taxon>
        <taxon>Pichia</taxon>
    </lineage>
</organism>
<keyword evidence="1" id="KW-0175">Coiled coil</keyword>
<accession>A0A9P6WPY5</accession>
<gene>
    <name evidence="3" type="ORF">C6P40_005020</name>
</gene>
<dbReference type="Proteomes" id="UP000697127">
    <property type="component" value="Unassembled WGS sequence"/>
</dbReference>
<evidence type="ECO:0000313" key="4">
    <source>
        <dbReference type="Proteomes" id="UP000697127"/>
    </source>
</evidence>
<feature type="compositionally biased region" description="Low complexity" evidence="2">
    <location>
        <begin position="914"/>
        <end position="948"/>
    </location>
</feature>
<feature type="region of interest" description="Disordered" evidence="2">
    <location>
        <begin position="905"/>
        <end position="954"/>
    </location>
</feature>
<protein>
    <submittedName>
        <fullName evidence="3">Uncharacterized protein</fullName>
    </submittedName>
</protein>
<evidence type="ECO:0000256" key="2">
    <source>
        <dbReference type="SAM" id="MobiDB-lite"/>
    </source>
</evidence>